<feature type="region of interest" description="Disordered" evidence="10">
    <location>
        <begin position="245"/>
        <end position="308"/>
    </location>
</feature>
<dbReference type="GO" id="GO:0032502">
    <property type="term" value="P:developmental process"/>
    <property type="evidence" value="ECO:0007669"/>
    <property type="project" value="TreeGrafter"/>
</dbReference>
<sequence length="308" mass="34574">MELPQRDASSANQSSLTLLRIKRKRSEEPLDALVVDLPRKKYRDATFGRHPGIFKFLETVDEERFFQHEANTRELQNRISSLSSIPDTVDPTKPPGPIPNNRSGPGPRQYNIVKADLNSTSPSTESPDTPQHPHDEPSSKDSITLYDGIDLPGNVPNIAPEPHDPEMEMFSTMVRDYLSLQNVRPSLPSPMASAAATRSEAPNAPPDFVYDVFYYDKKEKAGQSMDLDQLANVGLVMVRPEDRIEFLNDSDDETDSDYVDDEDPDSNDENNPANDYPDETDSDDANWGSDRGPDYSDDDMDEIDDHED</sequence>
<dbReference type="GO" id="GO:0015031">
    <property type="term" value="P:protein transport"/>
    <property type="evidence" value="ECO:0007669"/>
    <property type="project" value="UniProtKB-KW"/>
</dbReference>
<keyword evidence="13" id="KW-1185">Reference proteome</keyword>
<dbReference type="InterPro" id="IPR040218">
    <property type="entry name" value="SLC7A6OS"/>
</dbReference>
<evidence type="ECO:0000256" key="8">
    <source>
        <dbReference type="ARBA" id="ARBA00022927"/>
    </source>
</evidence>
<dbReference type="OrthoDB" id="6255506at2759"/>
<reference evidence="12" key="1">
    <citation type="journal article" date="2020" name="Nat. Commun.">
        <title>Large-scale genome sequencing of mycorrhizal fungi provides insights into the early evolution of symbiotic traits.</title>
        <authorList>
            <person name="Miyauchi S."/>
            <person name="Kiss E."/>
            <person name="Kuo A."/>
            <person name="Drula E."/>
            <person name="Kohler A."/>
            <person name="Sanchez-Garcia M."/>
            <person name="Morin E."/>
            <person name="Andreopoulos B."/>
            <person name="Barry K.W."/>
            <person name="Bonito G."/>
            <person name="Buee M."/>
            <person name="Carver A."/>
            <person name="Chen C."/>
            <person name="Cichocki N."/>
            <person name="Clum A."/>
            <person name="Culley D."/>
            <person name="Crous P.W."/>
            <person name="Fauchery L."/>
            <person name="Girlanda M."/>
            <person name="Hayes R.D."/>
            <person name="Keri Z."/>
            <person name="LaButti K."/>
            <person name="Lipzen A."/>
            <person name="Lombard V."/>
            <person name="Magnuson J."/>
            <person name="Maillard F."/>
            <person name="Murat C."/>
            <person name="Nolan M."/>
            <person name="Ohm R.A."/>
            <person name="Pangilinan J."/>
            <person name="Pereira M.F."/>
            <person name="Perotto S."/>
            <person name="Peter M."/>
            <person name="Pfister S."/>
            <person name="Riley R."/>
            <person name="Sitrit Y."/>
            <person name="Stielow J.B."/>
            <person name="Szollosi G."/>
            <person name="Zifcakova L."/>
            <person name="Stursova M."/>
            <person name="Spatafora J.W."/>
            <person name="Tedersoo L."/>
            <person name="Vaario L.M."/>
            <person name="Yamada A."/>
            <person name="Yan M."/>
            <person name="Wang P."/>
            <person name="Xu J."/>
            <person name="Bruns T."/>
            <person name="Baldrian P."/>
            <person name="Vilgalys R."/>
            <person name="Dunand C."/>
            <person name="Henrissat B."/>
            <person name="Grigoriev I.V."/>
            <person name="Hibbett D."/>
            <person name="Nagy L.G."/>
            <person name="Martin F.M."/>
        </authorList>
    </citation>
    <scope>NUCLEOTIDE SEQUENCE</scope>
    <source>
        <strain evidence="12">UP504</strain>
    </source>
</reference>
<dbReference type="PANTHER" id="PTHR31196">
    <property type="entry name" value="RNA POLYMERASE II NUCLEAR LOCALIZATION PROTEIN SLC7A6OS-RELATED"/>
    <property type="match status" value="1"/>
</dbReference>
<evidence type="ECO:0000256" key="3">
    <source>
        <dbReference type="ARBA" id="ARBA00004496"/>
    </source>
</evidence>
<organism evidence="12 13">
    <name type="scientific">Hydnum rufescens UP504</name>
    <dbReference type="NCBI Taxonomy" id="1448309"/>
    <lineage>
        <taxon>Eukaryota</taxon>
        <taxon>Fungi</taxon>
        <taxon>Dikarya</taxon>
        <taxon>Basidiomycota</taxon>
        <taxon>Agaricomycotina</taxon>
        <taxon>Agaricomycetes</taxon>
        <taxon>Cantharellales</taxon>
        <taxon>Hydnaceae</taxon>
        <taxon>Hydnum</taxon>
    </lineage>
</organism>
<keyword evidence="9" id="KW-0539">Nucleus</keyword>
<comment type="caution">
    <text evidence="12">The sequence shown here is derived from an EMBL/GenBank/DDBJ whole genome shotgun (WGS) entry which is preliminary data.</text>
</comment>
<feature type="compositionally biased region" description="Polar residues" evidence="10">
    <location>
        <begin position="77"/>
        <end position="86"/>
    </location>
</feature>
<evidence type="ECO:0000256" key="6">
    <source>
        <dbReference type="ARBA" id="ARBA00022448"/>
    </source>
</evidence>
<evidence type="ECO:0000259" key="11">
    <source>
        <dbReference type="Pfam" id="PF08574"/>
    </source>
</evidence>
<accession>A0A9P6B3X9</accession>
<dbReference type="GO" id="GO:0005737">
    <property type="term" value="C:cytoplasm"/>
    <property type="evidence" value="ECO:0007669"/>
    <property type="project" value="UniProtKB-SubCell"/>
</dbReference>
<gene>
    <name evidence="12" type="ORF">BS47DRAFT_1483461</name>
</gene>
<dbReference type="InterPro" id="IPR013883">
    <property type="entry name" value="TF_Iwr1_dom"/>
</dbReference>
<name>A0A9P6B3X9_9AGAM</name>
<comment type="function">
    <text evidence="1">Directs RNA polymerase II nuclear import.</text>
</comment>
<evidence type="ECO:0000313" key="13">
    <source>
        <dbReference type="Proteomes" id="UP000886523"/>
    </source>
</evidence>
<protein>
    <recommendedName>
        <fullName evidence="5">Probable RNA polymerase II nuclear localization protein SLC7A6OS</fullName>
    </recommendedName>
</protein>
<dbReference type="AlphaFoldDB" id="A0A9P6B3X9"/>
<comment type="subcellular location">
    <subcellularLocation>
        <location evidence="3">Cytoplasm</location>
    </subcellularLocation>
    <subcellularLocation>
        <location evidence="2">Nucleus</location>
    </subcellularLocation>
</comment>
<dbReference type="EMBL" id="MU128933">
    <property type="protein sequence ID" value="KAF9517264.1"/>
    <property type="molecule type" value="Genomic_DNA"/>
</dbReference>
<evidence type="ECO:0000256" key="1">
    <source>
        <dbReference type="ARBA" id="ARBA00003202"/>
    </source>
</evidence>
<proteinExistence type="inferred from homology"/>
<feature type="compositionally biased region" description="Acidic residues" evidence="10">
    <location>
        <begin position="295"/>
        <end position="308"/>
    </location>
</feature>
<dbReference type="GO" id="GO:0005634">
    <property type="term" value="C:nucleus"/>
    <property type="evidence" value="ECO:0007669"/>
    <property type="project" value="UniProtKB-SubCell"/>
</dbReference>
<evidence type="ECO:0000256" key="4">
    <source>
        <dbReference type="ARBA" id="ARBA00010218"/>
    </source>
</evidence>
<feature type="region of interest" description="Disordered" evidence="10">
    <location>
        <begin position="77"/>
        <end position="149"/>
    </location>
</feature>
<evidence type="ECO:0000256" key="7">
    <source>
        <dbReference type="ARBA" id="ARBA00022490"/>
    </source>
</evidence>
<evidence type="ECO:0000256" key="10">
    <source>
        <dbReference type="SAM" id="MobiDB-lite"/>
    </source>
</evidence>
<dbReference type="Proteomes" id="UP000886523">
    <property type="component" value="Unassembled WGS sequence"/>
</dbReference>
<evidence type="ECO:0000256" key="9">
    <source>
        <dbReference type="ARBA" id="ARBA00023242"/>
    </source>
</evidence>
<feature type="domain" description="Transcription factor Iwr1" evidence="11">
    <location>
        <begin position="207"/>
        <end position="279"/>
    </location>
</feature>
<evidence type="ECO:0000313" key="12">
    <source>
        <dbReference type="EMBL" id="KAF9517264.1"/>
    </source>
</evidence>
<dbReference type="PANTHER" id="PTHR31196:SF2">
    <property type="entry name" value="RNA POLYMERASE II NUCLEAR LOCALIZATION PROTEIN SLC7A6OS-RELATED"/>
    <property type="match status" value="1"/>
</dbReference>
<keyword evidence="6" id="KW-0813">Transport</keyword>
<feature type="compositionally biased region" description="Low complexity" evidence="10">
    <location>
        <begin position="119"/>
        <end position="129"/>
    </location>
</feature>
<keyword evidence="7" id="KW-0963">Cytoplasm</keyword>
<evidence type="ECO:0000256" key="5">
    <source>
        <dbReference type="ARBA" id="ARBA00017036"/>
    </source>
</evidence>
<evidence type="ECO:0000256" key="2">
    <source>
        <dbReference type="ARBA" id="ARBA00004123"/>
    </source>
</evidence>
<comment type="similarity">
    <text evidence="4">Belongs to the IWR1/SLC7A6OS family.</text>
</comment>
<keyword evidence="8" id="KW-0653">Protein transport</keyword>
<dbReference type="Pfam" id="PF08574">
    <property type="entry name" value="Iwr1"/>
    <property type="match status" value="1"/>
</dbReference>
<feature type="compositionally biased region" description="Acidic residues" evidence="10">
    <location>
        <begin position="248"/>
        <end position="268"/>
    </location>
</feature>